<evidence type="ECO:0000313" key="2">
    <source>
        <dbReference type="Proteomes" id="UP000319449"/>
    </source>
</evidence>
<accession>A0A562VFF8</accession>
<dbReference type="EMBL" id="VLLN01000026">
    <property type="protein sequence ID" value="TWJ16578.1"/>
    <property type="molecule type" value="Genomic_DNA"/>
</dbReference>
<dbReference type="RefSeq" id="WP_145024837.1">
    <property type="nucleotide sequence ID" value="NZ_VLLN01000026.1"/>
</dbReference>
<keyword evidence="2" id="KW-1185">Reference proteome</keyword>
<dbReference type="OrthoDB" id="9795204at2"/>
<reference evidence="1 2" key="1">
    <citation type="submission" date="2019-07" db="EMBL/GenBank/DDBJ databases">
        <title>Genomic Encyclopedia of Archaeal and Bacterial Type Strains, Phase II (KMG-II): from individual species to whole genera.</title>
        <authorList>
            <person name="Goeker M."/>
        </authorList>
    </citation>
    <scope>NUCLEOTIDE SEQUENCE [LARGE SCALE GENOMIC DNA]</scope>
    <source>
        <strain evidence="1 2">ATCC BAA-1139</strain>
    </source>
</reference>
<dbReference type="InterPro" id="IPR014997">
    <property type="entry name" value="DUF1847"/>
</dbReference>
<gene>
    <name evidence="1" type="ORF">JN12_03333</name>
</gene>
<name>A0A562VFF8_9BACT</name>
<dbReference type="Proteomes" id="UP000319449">
    <property type="component" value="Unassembled WGS sequence"/>
</dbReference>
<proteinExistence type="predicted"/>
<organism evidence="1 2">
    <name type="scientific">Geobacter argillaceus</name>
    <dbReference type="NCBI Taxonomy" id="345631"/>
    <lineage>
        <taxon>Bacteria</taxon>
        <taxon>Pseudomonadati</taxon>
        <taxon>Thermodesulfobacteriota</taxon>
        <taxon>Desulfuromonadia</taxon>
        <taxon>Geobacterales</taxon>
        <taxon>Geobacteraceae</taxon>
        <taxon>Geobacter</taxon>
    </lineage>
</organism>
<dbReference type="AlphaFoldDB" id="A0A562VFF8"/>
<protein>
    <submittedName>
        <fullName evidence="1">Putative metal-binding protein</fullName>
    </submittedName>
</protein>
<dbReference type="Pfam" id="PF08901">
    <property type="entry name" value="DUF1847"/>
    <property type="match status" value="1"/>
</dbReference>
<evidence type="ECO:0000313" key="1">
    <source>
        <dbReference type="EMBL" id="TWJ16578.1"/>
    </source>
</evidence>
<comment type="caution">
    <text evidence="1">The sequence shown here is derived from an EMBL/GenBank/DDBJ whole genome shotgun (WGS) entry which is preliminary data.</text>
</comment>
<sequence>MERSGEETPLSCSKCSAVWQKNGTTNCWSGDPATAPPRPGYCPANSGSEIIDASLATYTGDSEDARLALMAAKVEGLCYQKTPGSSTVTARWTRVEDTVALAKLMGWKKIGIATCIGLLAETDQLMAILTGQGLEPLSVCCKAGSVDKLRLGLSEEDKVRPGTFEPACNPIAQAELCNRAGTDMNIIVGLCVGHDMLFTKHSQAPVTTLICKDRVTGHNPVAALYGQNFYYKRLQKVPLEVE</sequence>